<comment type="similarity">
    <text evidence="2">Belongs to the ABC transporter superfamily. ABCA family.</text>
</comment>
<evidence type="ECO:0000256" key="8">
    <source>
        <dbReference type="ARBA" id="ARBA00022989"/>
    </source>
</evidence>
<keyword evidence="8 10" id="KW-1133">Transmembrane helix</keyword>
<dbReference type="PANTHER" id="PTHR19229">
    <property type="entry name" value="ATP-BINDING CASSETTE TRANSPORTER SUBFAMILY A ABCA"/>
    <property type="match status" value="1"/>
</dbReference>
<comment type="caution">
    <text evidence="12">The sequence shown here is derived from an EMBL/GenBank/DDBJ whole genome shotgun (WGS) entry which is preliminary data.</text>
</comment>
<dbReference type="InterPro" id="IPR003593">
    <property type="entry name" value="AAA+_ATPase"/>
</dbReference>
<proteinExistence type="inferred from homology"/>
<feature type="domain" description="ABC transporter" evidence="11">
    <location>
        <begin position="1244"/>
        <end position="1474"/>
    </location>
</feature>
<evidence type="ECO:0000256" key="6">
    <source>
        <dbReference type="ARBA" id="ARBA00022741"/>
    </source>
</evidence>
<organism evidence="12 13">
    <name type="scientific">Neocallimastix californiae</name>
    <dbReference type="NCBI Taxonomy" id="1754190"/>
    <lineage>
        <taxon>Eukaryota</taxon>
        <taxon>Fungi</taxon>
        <taxon>Fungi incertae sedis</taxon>
        <taxon>Chytridiomycota</taxon>
        <taxon>Chytridiomycota incertae sedis</taxon>
        <taxon>Neocallimastigomycetes</taxon>
        <taxon>Neocallimastigales</taxon>
        <taxon>Neocallimastigaceae</taxon>
        <taxon>Neocallimastix</taxon>
    </lineage>
</organism>
<feature type="transmembrane region" description="Helical" evidence="10">
    <location>
        <begin position="175"/>
        <end position="193"/>
    </location>
</feature>
<keyword evidence="4 10" id="KW-0812">Transmembrane</keyword>
<dbReference type="FunFam" id="3.40.50.300:FF:000335">
    <property type="entry name" value="ATP binding cassette subfamily A member 5"/>
    <property type="match status" value="2"/>
</dbReference>
<keyword evidence="12" id="KW-0378">Hydrolase</keyword>
<evidence type="ECO:0000256" key="9">
    <source>
        <dbReference type="ARBA" id="ARBA00023136"/>
    </source>
</evidence>
<dbReference type="PROSITE" id="PS50893">
    <property type="entry name" value="ABC_TRANSPORTER_2"/>
    <property type="match status" value="2"/>
</dbReference>
<evidence type="ECO:0000256" key="5">
    <source>
        <dbReference type="ARBA" id="ARBA00022737"/>
    </source>
</evidence>
<evidence type="ECO:0000256" key="2">
    <source>
        <dbReference type="ARBA" id="ARBA00008869"/>
    </source>
</evidence>
<sequence length="1559" mass="180824">MGIQLYKNQLYSLLWKNFKLIKKRNFYRNIIYELFFSLIIIGLITDPAKNPIGNYFEIREYNETPADTYFNVFTPLQVVIDQAIIQTLTNKDIELNINVGKMSKPSTSFFSNDIEDEEEALSIILLSVPIIFLIQSFNILKNVLIEKEKKQEESLITIGVYPTALWLSWEVIYLPTIFIITTLLVLVEVNNFFRFLNPIFAFLLIFFYGLSNFGISIIFTKIFKNLKTAILISSLLFCIFTISNTYIMYLKEYNPLIEKIICILVSPINIFMGLIAIANLKNSGETISFSNIFKNEFGTYFFIMILNVVLYHSVLILCEKLNSRQLNISYKKENLMFNNIYLDDIEKDLKGNEDPMVEVKNIFKFYKNNESRNIFKFKFSRDDVKVLENINFKVYKNEIFGILGHNGAGKSTLIKIMTGILNPSYGEVHYEGLNLNSNLNAIRKNIGICLQDNILYEDFTVKENLIFFSKLKNVNYEGDEILKELNLEEKIVCKTSDLSGGQKRKLCIGLALIGKPKFLFFDEPTTSLDPLSRRKIWELLLNIKKDKVIFLTTHYMDEADILADRKMIIDHGRIRCLGASVYLKNHFKMMYKLNVETTSKEEVEKIILKNIPEAKYIGNKINSREGQMVALTNSNNINNDELYKKENELTCHTWELPMSLTITYPQLFSELEKIKSFTSLKFSLDTPYLEELFVKLTSENLEPETSSLLSNDDCFVECDSDSLNNKKVSLPTLNEKKNSSFILRTLRLSEYKFKLIFRNKTFLFIFFILPVVIINFTYLSMRDELQKDITVSFEEKIISLPEIYSGSLVNYDINGSNLKDSIVSNIHAKTNSSNTIYDHNNVNFTYLNGQEIEERGKNISTEPFYVSSFSGNLVNNSLYFDIYYNESMIHSLPSTVNFLTNEIATLNNINEQIETYSHPLSYRDNFDHLIAELFMSVFACICITLVVSYFGPSIIRERSEYLLKQLKLNGINNKCYWLSNFIVHFTLLFLLCIGILGICSALGIEAFRSPINLTVLLIIQFISCISTILFQYFLSFYFKKESSSYLFYVLINLIPVIYFSYYVFKYEYLSTDKSDDSGIHNFYVIFLEIFAFLLFPMSYIPNSLIKVMRIDIVKDFTEEPITFKTLIKLNNGLLTMLIGNVLSVILYSFMIYYKNMKKYRKQINSVKAINPENEKNYIEKLNEGDKDVLHEYHRIKESESDPAKKVDMPVKVLQVSKEYPSDKNISYDTFIKGIKNKNPRYGEYHISDYGGGRLVTTALKDITLGINNKECFGLIGPNGSGKSSLLNIITYTTVQSVGKVLFDGKENTKLKEDKYIIGYCPQNDSLWKELTLYEHLVMYLYIQGYSKRDSRWYATCFMKYCKIEEHKNKYPDELSGGTRRKLCILIALIGFSNKVILDEPSSGMDPATRRYIWDILKEYMNNKNSSIVLTTHCMEEAELLCHRIGILVNGNLQCIGSPNHLKMKFNDTYILEIQCSDVNIVHSLLKKDLEVINNSDSICEVKSKTRVRYTFTITSNFSEIFSIMERYKSKDIVYDYSFSQNTLEDIFLKFAKLQENQEI</sequence>
<protein>
    <submittedName>
        <fullName evidence="12">p-loop containing nucleoside triphosphate hydrolase protein</fullName>
    </submittedName>
</protein>
<dbReference type="PANTHER" id="PTHR19229:SF36">
    <property type="entry name" value="ATP-BINDING CASSETTE SUB-FAMILY A MEMBER 2"/>
    <property type="match status" value="1"/>
</dbReference>
<dbReference type="EMBL" id="MCOG01000362">
    <property type="protein sequence ID" value="ORY13331.1"/>
    <property type="molecule type" value="Genomic_DNA"/>
</dbReference>
<keyword evidence="5" id="KW-0677">Repeat</keyword>
<dbReference type="InterPro" id="IPR013525">
    <property type="entry name" value="ABC2_TM"/>
</dbReference>
<feature type="transmembrane region" description="Helical" evidence="10">
    <location>
        <begin position="762"/>
        <end position="781"/>
    </location>
</feature>
<dbReference type="InterPro" id="IPR026082">
    <property type="entry name" value="ABCA"/>
</dbReference>
<evidence type="ECO:0000313" key="12">
    <source>
        <dbReference type="EMBL" id="ORY13331.1"/>
    </source>
</evidence>
<keyword evidence="9 10" id="KW-0472">Membrane</keyword>
<dbReference type="PROSITE" id="PS00211">
    <property type="entry name" value="ABC_TRANSPORTER_1"/>
    <property type="match status" value="1"/>
</dbReference>
<dbReference type="InterPro" id="IPR027417">
    <property type="entry name" value="P-loop_NTPase"/>
</dbReference>
<dbReference type="GO" id="GO:0005524">
    <property type="term" value="F:ATP binding"/>
    <property type="evidence" value="ECO:0007669"/>
    <property type="project" value="UniProtKB-KW"/>
</dbReference>
<name>A0A1Y1ZSW5_9FUNG</name>
<feature type="transmembrane region" description="Helical" evidence="10">
    <location>
        <begin position="229"/>
        <end position="249"/>
    </location>
</feature>
<dbReference type="Pfam" id="PF12698">
    <property type="entry name" value="ABC2_membrane_3"/>
    <property type="match status" value="2"/>
</dbReference>
<dbReference type="Gene3D" id="3.40.50.300">
    <property type="entry name" value="P-loop containing nucleotide triphosphate hydrolases"/>
    <property type="match status" value="2"/>
</dbReference>
<dbReference type="InterPro" id="IPR017871">
    <property type="entry name" value="ABC_transporter-like_CS"/>
</dbReference>
<feature type="transmembrane region" description="Helical" evidence="10">
    <location>
        <begin position="1082"/>
        <end position="1100"/>
    </location>
</feature>
<keyword evidence="6" id="KW-0547">Nucleotide-binding</keyword>
<evidence type="ECO:0000256" key="7">
    <source>
        <dbReference type="ARBA" id="ARBA00022840"/>
    </source>
</evidence>
<feature type="transmembrane region" description="Helical" evidence="10">
    <location>
        <begin position="200"/>
        <end position="223"/>
    </location>
</feature>
<evidence type="ECO:0000256" key="10">
    <source>
        <dbReference type="SAM" id="Phobius"/>
    </source>
</evidence>
<dbReference type="STRING" id="1754190.A0A1Y1ZSW5"/>
<dbReference type="GO" id="GO:0016887">
    <property type="term" value="F:ATP hydrolysis activity"/>
    <property type="evidence" value="ECO:0007669"/>
    <property type="project" value="InterPro"/>
</dbReference>
<dbReference type="SUPFAM" id="SSF52540">
    <property type="entry name" value="P-loop containing nucleoside triphosphate hydrolases"/>
    <property type="match status" value="2"/>
</dbReference>
<evidence type="ECO:0000259" key="11">
    <source>
        <dbReference type="PROSITE" id="PS50893"/>
    </source>
</evidence>
<feature type="transmembrane region" description="Helical" evidence="10">
    <location>
        <begin position="1133"/>
        <end position="1153"/>
    </location>
</feature>
<comment type="subcellular location">
    <subcellularLocation>
        <location evidence="1">Membrane</location>
        <topology evidence="1">Multi-pass membrane protein</topology>
    </subcellularLocation>
</comment>
<keyword evidence="13" id="KW-1185">Reference proteome</keyword>
<dbReference type="GO" id="GO:0016020">
    <property type="term" value="C:membrane"/>
    <property type="evidence" value="ECO:0007669"/>
    <property type="project" value="UniProtKB-SubCell"/>
</dbReference>
<feature type="transmembrane region" description="Helical" evidence="10">
    <location>
        <begin position="1010"/>
        <end position="1033"/>
    </location>
</feature>
<feature type="transmembrane region" description="Helical" evidence="10">
    <location>
        <begin position="1045"/>
        <end position="1062"/>
    </location>
</feature>
<evidence type="ECO:0000256" key="3">
    <source>
        <dbReference type="ARBA" id="ARBA00022448"/>
    </source>
</evidence>
<feature type="transmembrane region" description="Helical" evidence="10">
    <location>
        <begin position="261"/>
        <end position="280"/>
    </location>
</feature>
<dbReference type="SMART" id="SM00382">
    <property type="entry name" value="AAA"/>
    <property type="match status" value="2"/>
</dbReference>
<dbReference type="Pfam" id="PF00005">
    <property type="entry name" value="ABC_tran"/>
    <property type="match status" value="2"/>
</dbReference>
<evidence type="ECO:0000313" key="13">
    <source>
        <dbReference type="Proteomes" id="UP000193920"/>
    </source>
</evidence>
<accession>A0A1Y1ZSW5</accession>
<gene>
    <name evidence="12" type="ORF">LY90DRAFT_677709</name>
</gene>
<keyword evidence="3" id="KW-0813">Transport</keyword>
<feature type="domain" description="ABC transporter" evidence="11">
    <location>
        <begin position="357"/>
        <end position="596"/>
    </location>
</feature>
<dbReference type="GO" id="GO:0140359">
    <property type="term" value="F:ABC-type transporter activity"/>
    <property type="evidence" value="ECO:0007669"/>
    <property type="project" value="InterPro"/>
</dbReference>
<reference evidence="12 13" key="1">
    <citation type="submission" date="2016-08" db="EMBL/GenBank/DDBJ databases">
        <title>A Parts List for Fungal Cellulosomes Revealed by Comparative Genomics.</title>
        <authorList>
            <consortium name="DOE Joint Genome Institute"/>
            <person name="Haitjema C.H."/>
            <person name="Gilmore S.P."/>
            <person name="Henske J.K."/>
            <person name="Solomon K.V."/>
            <person name="De Groot R."/>
            <person name="Kuo A."/>
            <person name="Mondo S.J."/>
            <person name="Salamov A.A."/>
            <person name="Labutti K."/>
            <person name="Zhao Z."/>
            <person name="Chiniquy J."/>
            <person name="Barry K."/>
            <person name="Brewer H.M."/>
            <person name="Purvine S.O."/>
            <person name="Wright A.T."/>
            <person name="Boxma B."/>
            <person name="Van Alen T."/>
            <person name="Hackstein J.H."/>
            <person name="Baker S.E."/>
            <person name="Grigoriev I.V."/>
            <person name="O'Malley M.A."/>
        </authorList>
    </citation>
    <scope>NUCLEOTIDE SEQUENCE [LARGE SCALE GENOMIC DNA]</scope>
    <source>
        <strain evidence="12 13">G1</strain>
    </source>
</reference>
<dbReference type="InterPro" id="IPR003439">
    <property type="entry name" value="ABC_transporter-like_ATP-bd"/>
</dbReference>
<feature type="transmembrane region" description="Helical" evidence="10">
    <location>
        <begin position="120"/>
        <end position="140"/>
    </location>
</feature>
<dbReference type="OrthoDB" id="2153097at2759"/>
<feature type="transmembrane region" description="Helical" evidence="10">
    <location>
        <begin position="933"/>
        <end position="955"/>
    </location>
</feature>
<dbReference type="Proteomes" id="UP000193920">
    <property type="component" value="Unassembled WGS sequence"/>
</dbReference>
<feature type="transmembrane region" description="Helical" evidence="10">
    <location>
        <begin position="976"/>
        <end position="1004"/>
    </location>
</feature>
<keyword evidence="7" id="KW-0067">ATP-binding</keyword>
<dbReference type="CDD" id="cd03263">
    <property type="entry name" value="ABC_subfamily_A"/>
    <property type="match status" value="2"/>
</dbReference>
<feature type="transmembrane region" description="Helical" evidence="10">
    <location>
        <begin position="300"/>
        <end position="318"/>
    </location>
</feature>
<feature type="transmembrane region" description="Helical" evidence="10">
    <location>
        <begin position="26"/>
        <end position="45"/>
    </location>
</feature>
<evidence type="ECO:0000256" key="4">
    <source>
        <dbReference type="ARBA" id="ARBA00022692"/>
    </source>
</evidence>
<evidence type="ECO:0000256" key="1">
    <source>
        <dbReference type="ARBA" id="ARBA00004141"/>
    </source>
</evidence>